<comment type="catalytic activity">
    <reaction evidence="10">
        <text>O-phospho-L-homoserine + H2O = L-threonine + phosphate</text>
        <dbReference type="Rhea" id="RHEA:10840"/>
        <dbReference type="ChEBI" id="CHEBI:15377"/>
        <dbReference type="ChEBI" id="CHEBI:43474"/>
        <dbReference type="ChEBI" id="CHEBI:57590"/>
        <dbReference type="ChEBI" id="CHEBI:57926"/>
        <dbReference type="EC" id="4.2.3.1"/>
    </reaction>
</comment>
<accession>A0A4R2PKP3</accession>
<keyword evidence="6" id="KW-0028">Amino-acid biosynthesis</keyword>
<dbReference type="InterPro" id="IPR051166">
    <property type="entry name" value="Threonine_Synthase"/>
</dbReference>
<evidence type="ECO:0000256" key="8">
    <source>
        <dbReference type="ARBA" id="ARBA00022898"/>
    </source>
</evidence>
<evidence type="ECO:0000259" key="14">
    <source>
        <dbReference type="Pfam" id="PF14821"/>
    </source>
</evidence>
<feature type="domain" description="Threonine synthase N-terminal" evidence="14">
    <location>
        <begin position="7"/>
        <end position="81"/>
    </location>
</feature>
<keyword evidence="9" id="KW-0456">Lyase</keyword>
<gene>
    <name evidence="15" type="ORF">EV659_104216</name>
</gene>
<evidence type="ECO:0000256" key="4">
    <source>
        <dbReference type="ARBA" id="ARBA00013028"/>
    </source>
</evidence>
<dbReference type="GO" id="GO:0030170">
    <property type="term" value="F:pyridoxal phosphate binding"/>
    <property type="evidence" value="ECO:0007669"/>
    <property type="project" value="InterPro"/>
</dbReference>
<evidence type="ECO:0000256" key="2">
    <source>
        <dbReference type="ARBA" id="ARBA00004979"/>
    </source>
</evidence>
<evidence type="ECO:0000313" key="15">
    <source>
        <dbReference type="EMBL" id="TCP35364.1"/>
    </source>
</evidence>
<keyword evidence="7" id="KW-0791">Threonine biosynthesis</keyword>
<comment type="similarity">
    <text evidence="3">Belongs to the threonine synthase family.</text>
</comment>
<dbReference type="Gene3D" id="3.90.1380.10">
    <property type="entry name" value="Threonine synthase, N-terminal domain"/>
    <property type="match status" value="1"/>
</dbReference>
<organism evidence="15 16">
    <name type="scientific">Rhodothalassium salexigens DSM 2132</name>
    <dbReference type="NCBI Taxonomy" id="1188247"/>
    <lineage>
        <taxon>Bacteria</taxon>
        <taxon>Pseudomonadati</taxon>
        <taxon>Pseudomonadota</taxon>
        <taxon>Alphaproteobacteria</taxon>
        <taxon>Rhodothalassiales</taxon>
        <taxon>Rhodothalassiaceae</taxon>
        <taxon>Rhodothalassium</taxon>
    </lineage>
</organism>
<dbReference type="RefSeq" id="WP_132708258.1">
    <property type="nucleotide sequence ID" value="NZ_JACIGF010000004.1"/>
</dbReference>
<dbReference type="InterPro" id="IPR000634">
    <property type="entry name" value="Ser/Thr_deHydtase_PyrdxlP-BS"/>
</dbReference>
<dbReference type="PANTHER" id="PTHR42690">
    <property type="entry name" value="THREONINE SYNTHASE FAMILY MEMBER"/>
    <property type="match status" value="1"/>
</dbReference>
<evidence type="ECO:0000313" key="16">
    <source>
        <dbReference type="Proteomes" id="UP000295399"/>
    </source>
</evidence>
<dbReference type="AlphaFoldDB" id="A0A4R2PKP3"/>
<dbReference type="GO" id="GO:0004795">
    <property type="term" value="F:threonine synthase activity"/>
    <property type="evidence" value="ECO:0007669"/>
    <property type="project" value="UniProtKB-UniRule"/>
</dbReference>
<comment type="cofactor">
    <cofactor evidence="1 12">
        <name>pyridoxal 5'-phosphate</name>
        <dbReference type="ChEBI" id="CHEBI:597326"/>
    </cofactor>
</comment>
<reference evidence="15 16" key="1">
    <citation type="submission" date="2019-03" db="EMBL/GenBank/DDBJ databases">
        <title>Genomic Encyclopedia of Type Strains, Phase IV (KMG-IV): sequencing the most valuable type-strain genomes for metagenomic binning, comparative biology and taxonomic classification.</title>
        <authorList>
            <person name="Goeker M."/>
        </authorList>
    </citation>
    <scope>NUCLEOTIDE SEQUENCE [LARGE SCALE GENOMIC DNA]</scope>
    <source>
        <strain evidence="15 16">DSM 2132</strain>
    </source>
</reference>
<evidence type="ECO:0000256" key="6">
    <source>
        <dbReference type="ARBA" id="ARBA00022605"/>
    </source>
</evidence>
<name>A0A4R2PKP3_RHOSA</name>
<dbReference type="InParanoid" id="A0A4R2PKP3"/>
<dbReference type="Proteomes" id="UP000295399">
    <property type="component" value="Unassembled WGS sequence"/>
</dbReference>
<keyword evidence="16" id="KW-1185">Reference proteome</keyword>
<dbReference type="OrthoDB" id="9763107at2"/>
<proteinExistence type="inferred from homology"/>
<keyword evidence="8 12" id="KW-0663">Pyridoxal phosphate</keyword>
<dbReference type="FunCoup" id="A0A4R2PKP3">
    <property type="interactions" value="399"/>
</dbReference>
<sequence>MTPAPVYDSTRGETGANFEHATLRGLAGDGGLYVPRAWPAAPAELWTAPMTYPMRAAQTLAPFAAGTIDSPALADMAAHAYAGFDEAEVTPVSDLDQGLHLLELYHGPTLAFKDLALQLLGRVFDFLLAERDERRIILGATSGDTGAAAIEACRRSAHLSVVMLHPRGRVSAVQRRLMTTVDAPNIHNLAVDGSFDDCQRMVKTLLRQGRLDGDERAFAAINSINLVRVLAQSVYYMSAIAALGGGPVNICVPTGNFGNAFAAYAAAQMGAPVGRIALATNRNDILHRVVTTGRYEPAQAVETLSPAMDIQKASNFERLVYDLKDRDPAATARAMAGVDDGRGLVLSDTEHARLAGRFTSVRVDDAETVETLRQVHSDTGRVIDPHTAVGVAAARRAFADDGVPTLIAATAHPAKFPETVADAIGAHPALPSRLADLMERAEHVETLPADAAALARYMKEHV</sequence>
<evidence type="ECO:0000256" key="9">
    <source>
        <dbReference type="ARBA" id="ARBA00023239"/>
    </source>
</evidence>
<dbReference type="EC" id="4.2.3.1" evidence="4 11"/>
<evidence type="ECO:0000256" key="12">
    <source>
        <dbReference type="PIRSR" id="PIRSR604450-51"/>
    </source>
</evidence>
<feature type="modified residue" description="N6-(pyridoxal phosphate)lysine" evidence="12">
    <location>
        <position position="113"/>
    </location>
</feature>
<dbReference type="Pfam" id="PF14821">
    <property type="entry name" value="Thr_synth_N"/>
    <property type="match status" value="1"/>
</dbReference>
<dbReference type="SUPFAM" id="SSF53686">
    <property type="entry name" value="Tryptophan synthase beta subunit-like PLP-dependent enzymes"/>
    <property type="match status" value="1"/>
</dbReference>
<evidence type="ECO:0000256" key="3">
    <source>
        <dbReference type="ARBA" id="ARBA00005517"/>
    </source>
</evidence>
<dbReference type="InterPro" id="IPR029144">
    <property type="entry name" value="Thr_synth_N"/>
</dbReference>
<comment type="caution">
    <text evidence="15">The sequence shown here is derived from an EMBL/GenBank/DDBJ whole genome shotgun (WGS) entry which is preliminary data.</text>
</comment>
<protein>
    <recommendedName>
        <fullName evidence="5 11">Threonine synthase</fullName>
        <ecNumber evidence="4 11">4.2.3.1</ecNumber>
    </recommendedName>
</protein>
<comment type="pathway">
    <text evidence="2">Amino-acid biosynthesis; L-threonine biosynthesis; L-threonine from L-aspartate: step 5/5.</text>
</comment>
<dbReference type="UniPathway" id="UPA00050">
    <property type="reaction ID" value="UER00065"/>
</dbReference>
<dbReference type="GO" id="GO:0009088">
    <property type="term" value="P:threonine biosynthetic process"/>
    <property type="evidence" value="ECO:0007669"/>
    <property type="project" value="UniProtKB-UniRule"/>
</dbReference>
<dbReference type="EMBL" id="SLXO01000004">
    <property type="protein sequence ID" value="TCP35364.1"/>
    <property type="molecule type" value="Genomic_DNA"/>
</dbReference>
<dbReference type="PROSITE" id="PS00165">
    <property type="entry name" value="DEHYDRATASE_SER_THR"/>
    <property type="match status" value="1"/>
</dbReference>
<dbReference type="Gene3D" id="3.40.50.1100">
    <property type="match status" value="2"/>
</dbReference>
<dbReference type="PANTHER" id="PTHR42690:SF1">
    <property type="entry name" value="THREONINE SYNTHASE-LIKE 2"/>
    <property type="match status" value="1"/>
</dbReference>
<evidence type="ECO:0000256" key="10">
    <source>
        <dbReference type="ARBA" id="ARBA00049144"/>
    </source>
</evidence>
<evidence type="ECO:0000256" key="5">
    <source>
        <dbReference type="ARBA" id="ARBA00018679"/>
    </source>
</evidence>
<dbReference type="InterPro" id="IPR004450">
    <property type="entry name" value="Thr_synthase-like"/>
</dbReference>
<evidence type="ECO:0000256" key="1">
    <source>
        <dbReference type="ARBA" id="ARBA00001933"/>
    </source>
</evidence>
<dbReference type="InterPro" id="IPR036052">
    <property type="entry name" value="TrpB-like_PALP_sf"/>
</dbReference>
<feature type="domain" description="Tryptophan synthase beta chain-like PALP" evidence="13">
    <location>
        <begin position="101"/>
        <end position="397"/>
    </location>
</feature>
<evidence type="ECO:0000256" key="7">
    <source>
        <dbReference type="ARBA" id="ARBA00022697"/>
    </source>
</evidence>
<evidence type="ECO:0000259" key="13">
    <source>
        <dbReference type="Pfam" id="PF00291"/>
    </source>
</evidence>
<dbReference type="Pfam" id="PF00291">
    <property type="entry name" value="PALP"/>
    <property type="match status" value="1"/>
</dbReference>
<dbReference type="NCBIfam" id="TIGR00260">
    <property type="entry name" value="thrC"/>
    <property type="match status" value="1"/>
</dbReference>
<dbReference type="InterPro" id="IPR037158">
    <property type="entry name" value="Thr_synth_N_sf"/>
</dbReference>
<dbReference type="InterPro" id="IPR001926">
    <property type="entry name" value="TrpB-like_PALP"/>
</dbReference>
<evidence type="ECO:0000256" key="11">
    <source>
        <dbReference type="NCBIfam" id="TIGR00260"/>
    </source>
</evidence>